<dbReference type="SUPFAM" id="SSF53328">
    <property type="entry name" value="Formyltransferase"/>
    <property type="match status" value="1"/>
</dbReference>
<dbReference type="InterPro" id="IPR001753">
    <property type="entry name" value="Enoyl-CoA_hydra/iso"/>
</dbReference>
<accession>A0A135U119</accession>
<dbReference type="EMBL" id="JFFI01001794">
    <property type="protein sequence ID" value="KXH54098.1"/>
    <property type="molecule type" value="Genomic_DNA"/>
</dbReference>
<keyword evidence="3" id="KW-1185">Reference proteome</keyword>
<dbReference type="InterPro" id="IPR011034">
    <property type="entry name" value="Formyl_transferase-like_C_sf"/>
</dbReference>
<evidence type="ECO:0000313" key="3">
    <source>
        <dbReference type="Proteomes" id="UP000070121"/>
    </source>
</evidence>
<dbReference type="SUPFAM" id="SSF52096">
    <property type="entry name" value="ClpP/crotonase"/>
    <property type="match status" value="1"/>
</dbReference>
<keyword evidence="2" id="KW-0808">Transferase</keyword>
<dbReference type="PANTHER" id="PTHR43388">
    <property type="entry name" value="HYDROGENASE MATURATION FACTOR HOXX"/>
    <property type="match status" value="1"/>
</dbReference>
<dbReference type="Pfam" id="PF00378">
    <property type="entry name" value="ECH_1"/>
    <property type="match status" value="1"/>
</dbReference>
<dbReference type="InterPro" id="IPR036477">
    <property type="entry name" value="Formyl_transf_N_sf"/>
</dbReference>
<gene>
    <name evidence="2" type="ORF">CSAL01_08117</name>
</gene>
<dbReference type="GO" id="GO:0016740">
    <property type="term" value="F:transferase activity"/>
    <property type="evidence" value="ECO:0007669"/>
    <property type="project" value="UniProtKB-KW"/>
</dbReference>
<name>A0A135U119_9PEZI</name>
<dbReference type="InterPro" id="IPR029045">
    <property type="entry name" value="ClpP/crotonase-like_dom_sf"/>
</dbReference>
<protein>
    <submittedName>
        <fullName evidence="2">Formyl transferase</fullName>
    </submittedName>
</protein>
<feature type="domain" description="Formyl transferase C-terminal" evidence="1">
    <location>
        <begin position="326"/>
        <end position="408"/>
    </location>
</feature>
<dbReference type="Pfam" id="PF02911">
    <property type="entry name" value="Formyl_trans_C"/>
    <property type="match status" value="1"/>
</dbReference>
<dbReference type="Gene3D" id="3.40.50.12230">
    <property type="match status" value="1"/>
</dbReference>
<reference evidence="2 3" key="1">
    <citation type="submission" date="2014-02" db="EMBL/GenBank/DDBJ databases">
        <title>The genome sequence of Colletotrichum salicis CBS 607.94.</title>
        <authorList>
            <person name="Baroncelli R."/>
            <person name="Thon M.R."/>
        </authorList>
    </citation>
    <scope>NUCLEOTIDE SEQUENCE [LARGE SCALE GENOMIC DNA]</scope>
    <source>
        <strain evidence="2 3">CBS 607.94</strain>
    </source>
</reference>
<dbReference type="PANTHER" id="PTHR43388:SF1">
    <property type="entry name" value="HYDROGENASE MATURATION FACTOR HOXX"/>
    <property type="match status" value="1"/>
</dbReference>
<dbReference type="InterPro" id="IPR047180">
    <property type="entry name" value="HoxX-like"/>
</dbReference>
<dbReference type="CDD" id="cd08650">
    <property type="entry name" value="FMT_core_HypX_N"/>
    <property type="match status" value="1"/>
</dbReference>
<comment type="caution">
    <text evidence="2">The sequence shown here is derived from an EMBL/GenBank/DDBJ whole genome shotgun (WGS) entry which is preliminary data.</text>
</comment>
<dbReference type="Gene3D" id="3.90.226.10">
    <property type="entry name" value="2-enoyl-CoA Hydratase, Chain A, domain 1"/>
    <property type="match status" value="1"/>
</dbReference>
<proteinExistence type="predicted"/>
<dbReference type="SUPFAM" id="SSF50486">
    <property type="entry name" value="FMT C-terminal domain-like"/>
    <property type="match status" value="1"/>
</dbReference>
<dbReference type="CDD" id="cd08701">
    <property type="entry name" value="FMT_C_HypX"/>
    <property type="match status" value="1"/>
</dbReference>
<dbReference type="CDD" id="cd06558">
    <property type="entry name" value="crotonase-like"/>
    <property type="match status" value="1"/>
</dbReference>
<dbReference type="AlphaFoldDB" id="A0A135U119"/>
<dbReference type="InterPro" id="IPR005793">
    <property type="entry name" value="Formyl_trans_C"/>
</dbReference>
<evidence type="ECO:0000313" key="2">
    <source>
        <dbReference type="EMBL" id="KXH54098.1"/>
    </source>
</evidence>
<evidence type="ECO:0000259" key="1">
    <source>
        <dbReference type="Pfam" id="PF02911"/>
    </source>
</evidence>
<dbReference type="OrthoDB" id="5126881at2759"/>
<dbReference type="Proteomes" id="UP000070121">
    <property type="component" value="Unassembled WGS sequence"/>
</dbReference>
<organism evidence="2 3">
    <name type="scientific">Colletotrichum salicis</name>
    <dbReference type="NCBI Taxonomy" id="1209931"/>
    <lineage>
        <taxon>Eukaryota</taxon>
        <taxon>Fungi</taxon>
        <taxon>Dikarya</taxon>
        <taxon>Ascomycota</taxon>
        <taxon>Pezizomycotina</taxon>
        <taxon>Sordariomycetes</taxon>
        <taxon>Hypocreomycetidae</taxon>
        <taxon>Glomerellales</taxon>
        <taxon>Glomerellaceae</taxon>
        <taxon>Colletotrichum</taxon>
        <taxon>Colletotrichum acutatum species complex</taxon>
    </lineage>
</organism>
<sequence>MNHKNHITLKRAVLGCMEKITSPLRLDAVKATPREMLGPHGLRITRFGFADPQALRWRRNTSSTELSVTSLLYVDVLLLIQSNTVTMHILFFCTAHNSLSQRLYVALSKTHTIAIEYALSDDVMIEAAKLAKPHLIICPFLTARVPKEIYENYLTLIVHPGPPGDAGPSALDWVLMGDDGTETDPEALLQNGSWSESGRPYWGVTVLQAVEEFDAGPVWAFEQFPLQIDSPAVTKSSLYRGPVTRAALTATLAAIERIQTASVQAASPYTPPPSPGFEKFAPHHVTPLLRANPAYRDASVTLQEAFLGGVTRHRPLLKAAQRDFDIQSHTAREISRRIRSSDSQPGCLTKLFGPVLYVYGGTVEEGNDLTSHTKPGKVVACRDDAVCVATCDKKAIWITHVRRVKKKTDIMLWPKVPAVSGLSELGILDSDAVTENRISRATIDWSRASHGTQQDISVDFQTFANAKRVAFLYFNFYNGAMSTDQCSRMIDALDFVASTHVVERPLSALVLMGGDGYFSNGVALNVIEAAADPALESWLNINRIDDVVHYLLHDFPSRNILTVAGIRGNCAAGGVAMAAACDIVLAGSEVVLNPAYRAIGLHGSEYHSLSYTGRCGPAGATKLLRDMTPLSPAEARRMGLVDHTIPGNGALLETRMRNLVRSMVSSEKKLAPGPWKCNVNVTAAGLASARAEELGQMSKDFWSARSSRYHLRRRDFVRKVKATKTPLRFATHRRGTGELDEEETNEFDDVTVYERKARAVLLADQLKEYVESMAARAPQKDAGAEKTTRRHKAPIEIVSKQEVTQDPKPMYSCYYDVTGTLGFS</sequence>